<keyword evidence="7 12" id="KW-0489">Methyltransferase</keyword>
<dbReference type="InterPro" id="IPR046887">
    <property type="entry name" value="RsmE_PUA-like"/>
</dbReference>
<evidence type="ECO:0000256" key="9">
    <source>
        <dbReference type="ARBA" id="ARBA00022691"/>
    </source>
</evidence>
<evidence type="ECO:0000256" key="2">
    <source>
        <dbReference type="ARBA" id="ARBA00005528"/>
    </source>
</evidence>
<dbReference type="Pfam" id="PF20260">
    <property type="entry name" value="PUA_4"/>
    <property type="match status" value="1"/>
</dbReference>
<evidence type="ECO:0000256" key="10">
    <source>
        <dbReference type="ARBA" id="ARBA00025699"/>
    </source>
</evidence>
<feature type="domain" description="Ribosomal RNA small subunit methyltransferase E PUA-like" evidence="14">
    <location>
        <begin position="20"/>
        <end position="65"/>
    </location>
</feature>
<dbReference type="EMBL" id="CP018866">
    <property type="protein sequence ID" value="AST92632.1"/>
    <property type="molecule type" value="Genomic_DNA"/>
</dbReference>
<dbReference type="InterPro" id="IPR046886">
    <property type="entry name" value="RsmE_MTase_dom"/>
</dbReference>
<dbReference type="NCBIfam" id="NF008691">
    <property type="entry name" value="PRK11713.1-4"/>
    <property type="match status" value="1"/>
</dbReference>
<accession>A0A223KT05</accession>
<evidence type="ECO:0000256" key="12">
    <source>
        <dbReference type="PIRNR" id="PIRNR015601"/>
    </source>
</evidence>
<dbReference type="GO" id="GO:0070475">
    <property type="term" value="P:rRNA base methylation"/>
    <property type="evidence" value="ECO:0007669"/>
    <property type="project" value="TreeGrafter"/>
</dbReference>
<dbReference type="NCBIfam" id="TIGR00046">
    <property type="entry name" value="RsmE family RNA methyltransferase"/>
    <property type="match status" value="1"/>
</dbReference>
<comment type="catalytic activity">
    <reaction evidence="11 12">
        <text>uridine(1498) in 16S rRNA + S-adenosyl-L-methionine = N(3)-methyluridine(1498) in 16S rRNA + S-adenosyl-L-homocysteine + H(+)</text>
        <dbReference type="Rhea" id="RHEA:42920"/>
        <dbReference type="Rhea" id="RHEA-COMP:10283"/>
        <dbReference type="Rhea" id="RHEA-COMP:10284"/>
        <dbReference type="ChEBI" id="CHEBI:15378"/>
        <dbReference type="ChEBI" id="CHEBI:57856"/>
        <dbReference type="ChEBI" id="CHEBI:59789"/>
        <dbReference type="ChEBI" id="CHEBI:65315"/>
        <dbReference type="ChEBI" id="CHEBI:74502"/>
        <dbReference type="EC" id="2.1.1.193"/>
    </reaction>
</comment>
<keyword evidence="9 12" id="KW-0949">S-adenosyl-L-methionine</keyword>
<comment type="similarity">
    <text evidence="2 12">Belongs to the RNA methyltransferase RsmE family.</text>
</comment>
<dbReference type="Pfam" id="PF04452">
    <property type="entry name" value="Methyltrans_RNA"/>
    <property type="match status" value="1"/>
</dbReference>
<evidence type="ECO:0000313" key="15">
    <source>
        <dbReference type="EMBL" id="AST92632.1"/>
    </source>
</evidence>
<proteinExistence type="inferred from homology"/>
<dbReference type="NCBIfam" id="NF008692">
    <property type="entry name" value="PRK11713.1-5"/>
    <property type="match status" value="1"/>
</dbReference>
<reference evidence="15 16" key="1">
    <citation type="submission" date="2016-12" db="EMBL/GenBank/DDBJ databases">
        <title>The whole genome sequencing and assembly of Bacillus cohnii DSM 6307T strain.</title>
        <authorList>
            <person name="Lee Y.-J."/>
            <person name="Yi H."/>
            <person name="Bahn Y.-S."/>
            <person name="Kim J.F."/>
            <person name="Lee D.-W."/>
        </authorList>
    </citation>
    <scope>NUCLEOTIDE SEQUENCE [LARGE SCALE GENOMIC DNA]</scope>
    <source>
        <strain evidence="15 16">DSM 6307</strain>
    </source>
</reference>
<evidence type="ECO:0000256" key="1">
    <source>
        <dbReference type="ARBA" id="ARBA00004496"/>
    </source>
</evidence>
<dbReference type="STRING" id="1314751.GCA_001591425_04594"/>
<feature type="domain" description="Ribosomal RNA small subunit methyltransferase E methyltransferase" evidence="13">
    <location>
        <begin position="74"/>
        <end position="243"/>
    </location>
</feature>
<gene>
    <name evidence="15" type="ORF">BC6307_15690</name>
</gene>
<dbReference type="PIRSF" id="PIRSF015601">
    <property type="entry name" value="MTase_slr0722"/>
    <property type="match status" value="1"/>
</dbReference>
<comment type="function">
    <text evidence="10 12">Specifically methylates the N3 position of the uracil ring of uridine 1498 (m3U1498) in 16S rRNA. Acts on the fully assembled 30S ribosomal subunit.</text>
</comment>
<keyword evidence="5 12" id="KW-0963">Cytoplasm</keyword>
<evidence type="ECO:0000256" key="6">
    <source>
        <dbReference type="ARBA" id="ARBA00022552"/>
    </source>
</evidence>
<evidence type="ECO:0000256" key="4">
    <source>
        <dbReference type="ARBA" id="ARBA00013673"/>
    </source>
</evidence>
<dbReference type="InterPro" id="IPR029026">
    <property type="entry name" value="tRNA_m1G_MTases_N"/>
</dbReference>
<dbReference type="Proteomes" id="UP000215224">
    <property type="component" value="Chromosome"/>
</dbReference>
<evidence type="ECO:0000256" key="3">
    <source>
        <dbReference type="ARBA" id="ARBA00012328"/>
    </source>
</evidence>
<evidence type="ECO:0000259" key="13">
    <source>
        <dbReference type="Pfam" id="PF04452"/>
    </source>
</evidence>
<dbReference type="GO" id="GO:0005737">
    <property type="term" value="C:cytoplasm"/>
    <property type="evidence" value="ECO:0007669"/>
    <property type="project" value="UniProtKB-SubCell"/>
</dbReference>
<keyword evidence="8 12" id="KW-0808">Transferase</keyword>
<evidence type="ECO:0000256" key="8">
    <source>
        <dbReference type="ARBA" id="ARBA00022679"/>
    </source>
</evidence>
<evidence type="ECO:0000256" key="7">
    <source>
        <dbReference type="ARBA" id="ARBA00022603"/>
    </source>
</evidence>
<protein>
    <recommendedName>
        <fullName evidence="4 12">Ribosomal RNA small subunit methyltransferase E</fullName>
        <ecNumber evidence="3 12">2.1.1.193</ecNumber>
    </recommendedName>
</protein>
<dbReference type="KEGG" id="bcoh:BC6307_15690"/>
<keyword evidence="16" id="KW-1185">Reference proteome</keyword>
<dbReference type="SUPFAM" id="SSF75217">
    <property type="entry name" value="alpha/beta knot"/>
    <property type="match status" value="1"/>
</dbReference>
<comment type="subcellular location">
    <subcellularLocation>
        <location evidence="1 12">Cytoplasm</location>
    </subcellularLocation>
</comment>
<dbReference type="GO" id="GO:0070042">
    <property type="term" value="F:rRNA (uridine-N3-)-methyltransferase activity"/>
    <property type="evidence" value="ECO:0007669"/>
    <property type="project" value="TreeGrafter"/>
</dbReference>
<dbReference type="SUPFAM" id="SSF88697">
    <property type="entry name" value="PUA domain-like"/>
    <property type="match status" value="1"/>
</dbReference>
<dbReference type="AlphaFoldDB" id="A0A223KT05"/>
<name>A0A223KT05_9BACI</name>
<dbReference type="CDD" id="cd18084">
    <property type="entry name" value="RsmE-like"/>
    <property type="match status" value="1"/>
</dbReference>
<dbReference type="InterPro" id="IPR006700">
    <property type="entry name" value="RsmE"/>
</dbReference>
<dbReference type="PANTHER" id="PTHR30027:SF3">
    <property type="entry name" value="16S RRNA (URACIL(1498)-N(3))-METHYLTRANSFERASE"/>
    <property type="match status" value="1"/>
</dbReference>
<dbReference type="EC" id="2.1.1.193" evidence="3 12"/>
<dbReference type="PANTHER" id="PTHR30027">
    <property type="entry name" value="RIBOSOMAL RNA SMALL SUBUNIT METHYLTRANSFERASE E"/>
    <property type="match status" value="1"/>
</dbReference>
<evidence type="ECO:0000256" key="5">
    <source>
        <dbReference type="ARBA" id="ARBA00022490"/>
    </source>
</evidence>
<organism evidence="15 16">
    <name type="scientific">Sutcliffiella cohnii</name>
    <dbReference type="NCBI Taxonomy" id="33932"/>
    <lineage>
        <taxon>Bacteria</taxon>
        <taxon>Bacillati</taxon>
        <taxon>Bacillota</taxon>
        <taxon>Bacilli</taxon>
        <taxon>Bacillales</taxon>
        <taxon>Bacillaceae</taxon>
        <taxon>Sutcliffiella</taxon>
    </lineage>
</organism>
<dbReference type="Gene3D" id="3.40.1280.10">
    <property type="match status" value="1"/>
</dbReference>
<evidence type="ECO:0000256" key="11">
    <source>
        <dbReference type="ARBA" id="ARBA00047944"/>
    </source>
</evidence>
<keyword evidence="6 12" id="KW-0698">rRNA processing</keyword>
<evidence type="ECO:0000313" key="16">
    <source>
        <dbReference type="Proteomes" id="UP000215224"/>
    </source>
</evidence>
<dbReference type="FunFam" id="3.40.1280.10:FF:000024">
    <property type="entry name" value="Ribosomal RNA small subunit methyltransferase E"/>
    <property type="match status" value="1"/>
</dbReference>
<sequence length="250" mass="28040">MQRYFISNDQINDNNIVIVGDDVHHITRVLRMKTGDELLCSCSESGKTAHAKIVEITSDTVQVDVVKWLETTSELPVRVAIANGLPKGDKLELVIQKGTELGAHHFIPFIAARSIVKWDEKKGPKKVDRWNKISKEAAEQSHRSFIPKVETPLTFQQLMEKSKEWDYKIVAYEEDAKVGEKSAFATTLQKIKPNESILLVVGPEGGLTEKEVDKLKEHGFISCALGPRILRTETAPLYGLAAISYQFELL</sequence>
<dbReference type="InterPro" id="IPR015947">
    <property type="entry name" value="PUA-like_sf"/>
</dbReference>
<dbReference type="Gene3D" id="2.40.240.20">
    <property type="entry name" value="Hypothetical PUA domain-like, domain 1"/>
    <property type="match status" value="1"/>
</dbReference>
<dbReference type="InterPro" id="IPR029028">
    <property type="entry name" value="Alpha/beta_knot_MTases"/>
</dbReference>
<dbReference type="RefSeq" id="WP_066420974.1">
    <property type="nucleotide sequence ID" value="NZ_CP018866.1"/>
</dbReference>
<evidence type="ECO:0000259" key="14">
    <source>
        <dbReference type="Pfam" id="PF20260"/>
    </source>
</evidence>